<comment type="similarity">
    <text evidence="3">Belongs to the PIGS family.</text>
</comment>
<evidence type="ECO:0000256" key="2">
    <source>
        <dbReference type="ARBA" id="ARBA00004687"/>
    </source>
</evidence>
<keyword evidence="7 11" id="KW-1133">Transmembrane helix</keyword>
<name>A0A3M6XYA4_HORWE</name>
<evidence type="ECO:0000256" key="8">
    <source>
        <dbReference type="ARBA" id="ARBA00023136"/>
    </source>
</evidence>
<dbReference type="GO" id="GO:0042765">
    <property type="term" value="C:GPI-anchor transamidase complex"/>
    <property type="evidence" value="ECO:0007669"/>
    <property type="project" value="InterPro"/>
</dbReference>
<evidence type="ECO:0000256" key="3">
    <source>
        <dbReference type="ARBA" id="ARBA00005316"/>
    </source>
</evidence>
<comment type="caution">
    <text evidence="12">The sequence shown here is derived from an EMBL/GenBank/DDBJ whole genome shotgun (WGS) entry which is preliminary data.</text>
</comment>
<sequence length="345" mass="38238">MAETSKDGSLDNGVRVSGESEQKTSPPESPAVTWTRSWIIFAFWAIVACLGLPHWIWTTSIHRSDLPLDAMNSWADGQACQMKYPLKIKLDTTDDNEAVRSNKEEILTHLQSEFLLTNKLPLYEFSIAPSHFNESFGPEQETDGDLIIYVQNESKLPFQTSLRSLSPVMDVRANLREPQAAAHLIFEEILKNFADEQLSLSNLLSGSPFASGSEALLSPEQKAKLDARTTRAFKYASTYHLTFSLFSASSSPSAWDIDAAIERYISPLVGQLSAISRFSVDTQVQLHATFSPSIAGPQFDEASKKWKLLKTDLSGFINAAEWPLSPSIGTGPTINFVLYVPSKEQ</sequence>
<keyword evidence="5 11" id="KW-0812">Transmembrane</keyword>
<proteinExistence type="inferred from homology"/>
<organism evidence="12 13">
    <name type="scientific">Hortaea werneckii</name>
    <name type="common">Black yeast</name>
    <name type="synonym">Cladosporium werneckii</name>
    <dbReference type="NCBI Taxonomy" id="91943"/>
    <lineage>
        <taxon>Eukaryota</taxon>
        <taxon>Fungi</taxon>
        <taxon>Dikarya</taxon>
        <taxon>Ascomycota</taxon>
        <taxon>Pezizomycotina</taxon>
        <taxon>Dothideomycetes</taxon>
        <taxon>Dothideomycetidae</taxon>
        <taxon>Mycosphaerellales</taxon>
        <taxon>Teratosphaeriaceae</taxon>
        <taxon>Hortaea</taxon>
    </lineage>
</organism>
<evidence type="ECO:0000256" key="10">
    <source>
        <dbReference type="SAM" id="MobiDB-lite"/>
    </source>
</evidence>
<dbReference type="PANTHER" id="PTHR21072:SF13">
    <property type="entry name" value="GPI TRANSAMIDASE COMPONENT PIG-S"/>
    <property type="match status" value="1"/>
</dbReference>
<feature type="region of interest" description="Disordered" evidence="10">
    <location>
        <begin position="1"/>
        <end position="30"/>
    </location>
</feature>
<dbReference type="UniPathway" id="UPA00196"/>
<reference evidence="12 13" key="1">
    <citation type="journal article" date="2018" name="BMC Genomics">
        <title>Genomic evidence for intraspecific hybridization in a clonal and extremely halotolerant yeast.</title>
        <authorList>
            <person name="Gostincar C."/>
            <person name="Stajich J.E."/>
            <person name="Zupancic J."/>
            <person name="Zalar P."/>
            <person name="Gunde-Cimerman N."/>
        </authorList>
    </citation>
    <scope>NUCLEOTIDE SEQUENCE [LARGE SCALE GENOMIC DNA]</scope>
    <source>
        <strain evidence="12 13">EXF-6651</strain>
    </source>
</reference>
<comment type="pathway">
    <text evidence="2">Glycolipid biosynthesis; glycosylphosphatidylinositol-anchor biosynthesis.</text>
</comment>
<dbReference type="PANTHER" id="PTHR21072">
    <property type="entry name" value="GPI TRANSAMIDASE COMPONENT PIG-S"/>
    <property type="match status" value="1"/>
</dbReference>
<dbReference type="Proteomes" id="UP000276864">
    <property type="component" value="Unassembled WGS sequence"/>
</dbReference>
<evidence type="ECO:0000313" key="13">
    <source>
        <dbReference type="Proteomes" id="UP000276864"/>
    </source>
</evidence>
<dbReference type="GO" id="GO:0006506">
    <property type="term" value="P:GPI anchor biosynthetic process"/>
    <property type="evidence" value="ECO:0007669"/>
    <property type="project" value="UniProtKB-UniPathway"/>
</dbReference>
<evidence type="ECO:0000256" key="7">
    <source>
        <dbReference type="ARBA" id="ARBA00022989"/>
    </source>
</evidence>
<evidence type="ECO:0000256" key="5">
    <source>
        <dbReference type="ARBA" id="ARBA00022692"/>
    </source>
</evidence>
<feature type="non-terminal residue" evidence="12">
    <location>
        <position position="345"/>
    </location>
</feature>
<evidence type="ECO:0008006" key="14">
    <source>
        <dbReference type="Google" id="ProtNLM"/>
    </source>
</evidence>
<keyword evidence="9" id="KW-0325">Glycoprotein</keyword>
<evidence type="ECO:0000256" key="4">
    <source>
        <dbReference type="ARBA" id="ARBA00022502"/>
    </source>
</evidence>
<dbReference type="InterPro" id="IPR019540">
    <property type="entry name" value="PtdIno-glycan_biosynth_class_S"/>
</dbReference>
<keyword evidence="8 11" id="KW-0472">Membrane</keyword>
<accession>A0A3M6XYA4</accession>
<evidence type="ECO:0000256" key="1">
    <source>
        <dbReference type="ARBA" id="ARBA00004477"/>
    </source>
</evidence>
<dbReference type="Pfam" id="PF10510">
    <property type="entry name" value="PIG-S"/>
    <property type="match status" value="1"/>
</dbReference>
<dbReference type="AlphaFoldDB" id="A0A3M6XYA4"/>
<keyword evidence="6" id="KW-0256">Endoplasmic reticulum</keyword>
<evidence type="ECO:0000256" key="11">
    <source>
        <dbReference type="SAM" id="Phobius"/>
    </source>
</evidence>
<evidence type="ECO:0000256" key="9">
    <source>
        <dbReference type="ARBA" id="ARBA00023180"/>
    </source>
</evidence>
<dbReference type="GO" id="GO:0016255">
    <property type="term" value="P:attachment of GPI anchor to protein"/>
    <property type="evidence" value="ECO:0007669"/>
    <property type="project" value="InterPro"/>
</dbReference>
<gene>
    <name evidence="12" type="ORF">D0866_16469</name>
</gene>
<evidence type="ECO:0000256" key="6">
    <source>
        <dbReference type="ARBA" id="ARBA00022824"/>
    </source>
</evidence>
<dbReference type="EMBL" id="QWIM01004077">
    <property type="protein sequence ID" value="RMX95755.1"/>
    <property type="molecule type" value="Genomic_DNA"/>
</dbReference>
<keyword evidence="4" id="KW-0337">GPI-anchor biosynthesis</keyword>
<protein>
    <recommendedName>
        <fullName evidence="14">GPI transamidase component PIG-S</fullName>
    </recommendedName>
</protein>
<comment type="subcellular location">
    <subcellularLocation>
        <location evidence="1">Endoplasmic reticulum membrane</location>
        <topology evidence="1">Multi-pass membrane protein</topology>
    </subcellularLocation>
</comment>
<evidence type="ECO:0000313" key="12">
    <source>
        <dbReference type="EMBL" id="RMX95755.1"/>
    </source>
</evidence>
<feature type="transmembrane region" description="Helical" evidence="11">
    <location>
        <begin position="38"/>
        <end position="57"/>
    </location>
</feature>